<name>A0AAX6GBS6_IRIPA</name>
<dbReference type="GO" id="GO:0016746">
    <property type="term" value="F:acyltransferase activity"/>
    <property type="evidence" value="ECO:0007669"/>
    <property type="project" value="UniProtKB-KW"/>
</dbReference>
<evidence type="ECO:0000313" key="4">
    <source>
        <dbReference type="EMBL" id="KAJ6825847.1"/>
    </source>
</evidence>
<evidence type="ECO:0000256" key="1">
    <source>
        <dbReference type="ARBA" id="ARBA00009861"/>
    </source>
</evidence>
<comment type="caution">
    <text evidence="4">The sequence shown here is derived from an EMBL/GenBank/DDBJ whole genome shotgun (WGS) entry which is preliminary data.</text>
</comment>
<sequence>MRHSVVTKKPPALVAPCEPTPTGYHPLSLLDRLPAMRSYVHMIHVFRSGREPARVIREALARALVPYYPVAGRFATSSGDGKLYVDCNAEGVWFVEARADCRLEDVGYLECQPLVIPNDQLFPSAPAGVDEDALTFLLQVTEFKCGGFVLGFKCSHCLFDAIGVGQFLLALSELARGLPQPTVKPVWCREAFPEPANFQHQIDQQLAAPAAAPPPPPPAFELEHFTTDISQDLVNRLKNSFLKETGKNCSVFDVLTALVWQCRTRAAGLPPDARLTLNFPANIRQELRKELPAEGGYYGNCVYHIVLEAASGKIAGAPLFDVVRLIGSAKEGLSAKFARWLKGDPDEVPLPLSFSYGSMSFTDLRRVGFVRTDYGWGEPDHVVPIFDHPIAMCIFLNSPAPRKGVRLMTHCVVKEQLQAFKDEIKKFV</sequence>
<dbReference type="InterPro" id="IPR050898">
    <property type="entry name" value="Plant_acyltransferase"/>
</dbReference>
<dbReference type="PANTHER" id="PTHR31147">
    <property type="entry name" value="ACYL TRANSFERASE 4"/>
    <property type="match status" value="1"/>
</dbReference>
<evidence type="ECO:0000313" key="5">
    <source>
        <dbReference type="Proteomes" id="UP001140949"/>
    </source>
</evidence>
<dbReference type="Proteomes" id="UP001140949">
    <property type="component" value="Unassembled WGS sequence"/>
</dbReference>
<organism evidence="4 5">
    <name type="scientific">Iris pallida</name>
    <name type="common">Sweet iris</name>
    <dbReference type="NCBI Taxonomy" id="29817"/>
    <lineage>
        <taxon>Eukaryota</taxon>
        <taxon>Viridiplantae</taxon>
        <taxon>Streptophyta</taxon>
        <taxon>Embryophyta</taxon>
        <taxon>Tracheophyta</taxon>
        <taxon>Spermatophyta</taxon>
        <taxon>Magnoliopsida</taxon>
        <taxon>Liliopsida</taxon>
        <taxon>Asparagales</taxon>
        <taxon>Iridaceae</taxon>
        <taxon>Iridoideae</taxon>
        <taxon>Irideae</taxon>
        <taxon>Iris</taxon>
    </lineage>
</organism>
<reference evidence="4" key="1">
    <citation type="journal article" date="2023" name="GigaByte">
        <title>Genome assembly of the bearded iris, Iris pallida Lam.</title>
        <authorList>
            <person name="Bruccoleri R.E."/>
            <person name="Oakeley E.J."/>
            <person name="Faust A.M.E."/>
            <person name="Altorfer M."/>
            <person name="Dessus-Babus S."/>
            <person name="Burckhardt D."/>
            <person name="Oertli M."/>
            <person name="Naumann U."/>
            <person name="Petersen F."/>
            <person name="Wong J."/>
        </authorList>
    </citation>
    <scope>NUCLEOTIDE SEQUENCE</scope>
    <source>
        <strain evidence="4">GSM-AAB239-AS_SAM_17_03QT</strain>
    </source>
</reference>
<keyword evidence="2" id="KW-0808">Transferase</keyword>
<comment type="similarity">
    <text evidence="1">Belongs to the plant acyltransferase family.</text>
</comment>
<dbReference type="PANTHER" id="PTHR31147:SF1">
    <property type="entry name" value="ACYL TRANSFERASE 4"/>
    <property type="match status" value="1"/>
</dbReference>
<dbReference type="InterPro" id="IPR023213">
    <property type="entry name" value="CAT-like_dom_sf"/>
</dbReference>
<proteinExistence type="inferred from homology"/>
<dbReference type="Pfam" id="PF02458">
    <property type="entry name" value="Transferase"/>
    <property type="match status" value="1"/>
</dbReference>
<evidence type="ECO:0000256" key="2">
    <source>
        <dbReference type="ARBA" id="ARBA00022679"/>
    </source>
</evidence>
<reference evidence="4" key="2">
    <citation type="submission" date="2023-04" db="EMBL/GenBank/DDBJ databases">
        <authorList>
            <person name="Bruccoleri R.E."/>
            <person name="Oakeley E.J."/>
            <person name="Faust A.-M."/>
            <person name="Dessus-Babus S."/>
            <person name="Altorfer M."/>
            <person name="Burckhardt D."/>
            <person name="Oertli M."/>
            <person name="Naumann U."/>
            <person name="Petersen F."/>
            <person name="Wong J."/>
        </authorList>
    </citation>
    <scope>NUCLEOTIDE SEQUENCE</scope>
    <source>
        <strain evidence="4">GSM-AAB239-AS_SAM_17_03QT</strain>
        <tissue evidence="4">Leaf</tissue>
    </source>
</reference>
<dbReference type="EMBL" id="JANAVB010021570">
    <property type="protein sequence ID" value="KAJ6825847.1"/>
    <property type="molecule type" value="Genomic_DNA"/>
</dbReference>
<keyword evidence="3" id="KW-0012">Acyltransferase</keyword>
<dbReference type="Gene3D" id="3.30.559.10">
    <property type="entry name" value="Chloramphenicol acetyltransferase-like domain"/>
    <property type="match status" value="2"/>
</dbReference>
<keyword evidence="5" id="KW-1185">Reference proteome</keyword>
<protein>
    <submittedName>
        <fullName evidence="4">Uncharacterized protein</fullName>
    </submittedName>
</protein>
<accession>A0AAX6GBS6</accession>
<evidence type="ECO:0000256" key="3">
    <source>
        <dbReference type="ARBA" id="ARBA00023315"/>
    </source>
</evidence>
<gene>
    <name evidence="4" type="ORF">M6B38_377070</name>
</gene>
<dbReference type="AlphaFoldDB" id="A0AAX6GBS6"/>